<dbReference type="PROSITE" id="PS50011">
    <property type="entry name" value="PROTEIN_KINASE_DOM"/>
    <property type="match status" value="1"/>
</dbReference>
<keyword evidence="6" id="KW-0418">Kinase</keyword>
<dbReference type="SUPFAM" id="SSF56112">
    <property type="entry name" value="Protein kinase-like (PK-like)"/>
    <property type="match status" value="1"/>
</dbReference>
<dbReference type="InterPro" id="IPR011009">
    <property type="entry name" value="Kinase-like_dom_sf"/>
</dbReference>
<evidence type="ECO:0000256" key="9">
    <source>
        <dbReference type="ARBA" id="ARBA00041268"/>
    </source>
</evidence>
<evidence type="ECO:0000256" key="3">
    <source>
        <dbReference type="ARBA" id="ARBA00022490"/>
    </source>
</evidence>
<dbReference type="Gene3D" id="3.40.50.300">
    <property type="entry name" value="P-loop containing nucleotide triphosphate hydrolases"/>
    <property type="match status" value="1"/>
</dbReference>
<dbReference type="SMART" id="SM00220">
    <property type="entry name" value="S_TKc"/>
    <property type="match status" value="1"/>
</dbReference>
<comment type="subcellular location">
    <subcellularLocation>
        <location evidence="1">Cytoplasm</location>
    </subcellularLocation>
</comment>
<dbReference type="InterPro" id="IPR000719">
    <property type="entry name" value="Prot_kinase_dom"/>
</dbReference>
<evidence type="ECO:0000313" key="15">
    <source>
        <dbReference type="Proteomes" id="UP000694865"/>
    </source>
</evidence>
<evidence type="ECO:0000256" key="1">
    <source>
        <dbReference type="ARBA" id="ARBA00004496"/>
    </source>
</evidence>
<evidence type="ECO:0000256" key="8">
    <source>
        <dbReference type="ARBA" id="ARBA00040421"/>
    </source>
</evidence>
<gene>
    <name evidence="16" type="primary">LOC100370621</name>
</gene>
<reference evidence="16" key="1">
    <citation type="submission" date="2025-08" db="UniProtKB">
        <authorList>
            <consortium name="RefSeq"/>
        </authorList>
    </citation>
    <scope>IDENTIFICATION</scope>
    <source>
        <tissue evidence="16">Testes</tissue>
    </source>
</reference>
<dbReference type="InterPro" id="IPR045063">
    <property type="entry name" value="Dynamin_N"/>
</dbReference>
<feature type="domain" description="Protein kinase" evidence="14">
    <location>
        <begin position="619"/>
        <end position="867"/>
    </location>
</feature>
<name>A0ABM0MQE6_SACKO</name>
<dbReference type="Pfam" id="PF00069">
    <property type="entry name" value="Pkinase"/>
    <property type="match status" value="1"/>
</dbReference>
<evidence type="ECO:0000259" key="14">
    <source>
        <dbReference type="PROSITE" id="PS50011"/>
    </source>
</evidence>
<evidence type="ECO:0000256" key="6">
    <source>
        <dbReference type="ARBA" id="ARBA00022777"/>
    </source>
</evidence>
<keyword evidence="5" id="KW-0808">Transferase</keyword>
<evidence type="ECO:0000313" key="16">
    <source>
        <dbReference type="RefSeq" id="XP_006822237.1"/>
    </source>
</evidence>
<dbReference type="EC" id="2.7.12.1" evidence="2"/>
<comment type="catalytic activity">
    <reaction evidence="11">
        <text>L-seryl-[protein] + ATP = O-phospho-L-seryl-[protein] + ADP + H(+)</text>
        <dbReference type="Rhea" id="RHEA:17989"/>
        <dbReference type="Rhea" id="RHEA-COMP:9863"/>
        <dbReference type="Rhea" id="RHEA-COMP:11604"/>
        <dbReference type="ChEBI" id="CHEBI:15378"/>
        <dbReference type="ChEBI" id="CHEBI:29999"/>
        <dbReference type="ChEBI" id="CHEBI:30616"/>
        <dbReference type="ChEBI" id="CHEBI:83421"/>
        <dbReference type="ChEBI" id="CHEBI:456216"/>
        <dbReference type="EC" id="2.7.12.1"/>
    </reaction>
</comment>
<comment type="catalytic activity">
    <reaction evidence="13">
        <text>L-tyrosyl-[protein] + ATP = O-phospho-L-tyrosyl-[protein] + ADP + H(+)</text>
        <dbReference type="Rhea" id="RHEA:10596"/>
        <dbReference type="Rhea" id="RHEA-COMP:10136"/>
        <dbReference type="Rhea" id="RHEA-COMP:20101"/>
        <dbReference type="ChEBI" id="CHEBI:15378"/>
        <dbReference type="ChEBI" id="CHEBI:30616"/>
        <dbReference type="ChEBI" id="CHEBI:46858"/>
        <dbReference type="ChEBI" id="CHEBI:61978"/>
        <dbReference type="ChEBI" id="CHEBI:456216"/>
        <dbReference type="EC" id="2.7.12.1"/>
    </reaction>
</comment>
<evidence type="ECO:0000256" key="7">
    <source>
        <dbReference type="ARBA" id="ARBA00023137"/>
    </source>
</evidence>
<dbReference type="InterPro" id="IPR027417">
    <property type="entry name" value="P-loop_NTPase"/>
</dbReference>
<accession>A0ABM0MQE6</accession>
<keyword evidence="15" id="KW-1185">Reference proteome</keyword>
<dbReference type="PANTHER" id="PTHR46392:SF1">
    <property type="entry name" value="DUAL SERINE_THREONINE AND TYROSINE PROTEIN KINASE"/>
    <property type="match status" value="1"/>
</dbReference>
<sequence length="875" mass="99686">MATVAAKNVSTHITSLKESFSLYQRDSNEIQDALEKTIEVYDKIRRTLSEEAQTKFERNGITLLDEEDQQLIEKVRVKPCIIVVGQTNSGKSSFINELLGGTVVTASEVPCTARLVKMKYGETQRVRVISKTRNVIQTIDMKETSKAIPKAIVALADKEREDDEMIGSYVVAELNNDFLKSGIEIIDSPGLQENERLNKLVLGAVDDDLKIIIYVVDGRNQLNSQDLTDIKKLCDGNKRNVFFVVTKLDEHNTNSGDDMSAAQTKKGRVYDRLVDEGFLPDCPMENCSNFHGISNWRLKSYRRKNKNNPDPFVADFFRLQKCICDFIAQSLNNLILESSRILLASHTRCLDYFIMKTTETKTPEYKEKELKACREIVNDVFKKAISKLDHTSVILQRDLRNVIDKERENIVSSAREYQITDVAEVETCNKTIQKLVINIISTAVNEAVADSFKKEDDILIDLYNSVAELVDHSELSEVASIMKQCTMSSYRTVMATPLRRDSILTRLKTWLENMTTAVQPHKDDTVIIDNNWKEDRALETFSKIDTKAVSKDAISEAKCHLRSSKTQFQKAINQIESLINSDTMITEMDAKNIRTFAPDVASLELRIYSILDRREFGIPERGEVIGTGSRSVVYDCGEMGREALPCAVRVVKYEVGSNDPMEVHYTRLVHEHERMLPLLATIIYNNELLLLTPKMSYNLKSALPKYRYLTDRLHVALQVSQGIEFLHKKGIVHRDIKPENILLDEHGNVKIADMGCCKAEGFLQDTFIGTPMVMAPEMAMGADYDRMVDVYAFGILLWFICDGTGSLPETYKHHQANSHLLNVFGVRPERLDKFNKQCWRLMEKCWRQESTRRVTFREITKELQSIIQSVDPLAT</sequence>
<evidence type="ECO:0000256" key="13">
    <source>
        <dbReference type="ARBA" id="ARBA00051680"/>
    </source>
</evidence>
<dbReference type="GeneID" id="100370621"/>
<dbReference type="RefSeq" id="XP_006822237.1">
    <property type="nucleotide sequence ID" value="XM_006822174.1"/>
</dbReference>
<dbReference type="Pfam" id="PF00350">
    <property type="entry name" value="Dynamin_N"/>
    <property type="match status" value="1"/>
</dbReference>
<dbReference type="SUPFAM" id="SSF52540">
    <property type="entry name" value="P-loop containing nucleoside triphosphate hydrolases"/>
    <property type="match status" value="1"/>
</dbReference>
<dbReference type="Proteomes" id="UP000694865">
    <property type="component" value="Unplaced"/>
</dbReference>
<keyword evidence="7" id="KW-0829">Tyrosine-protein kinase</keyword>
<dbReference type="InterPro" id="IPR051302">
    <property type="entry name" value="Dual_SerThr-Tyr_Kinase"/>
</dbReference>
<comment type="catalytic activity">
    <reaction evidence="12">
        <text>L-threonyl-[protein] + ATP = O-phospho-L-threonyl-[protein] + ADP + H(+)</text>
        <dbReference type="Rhea" id="RHEA:46608"/>
        <dbReference type="Rhea" id="RHEA-COMP:11060"/>
        <dbReference type="Rhea" id="RHEA-COMP:11605"/>
        <dbReference type="ChEBI" id="CHEBI:15378"/>
        <dbReference type="ChEBI" id="CHEBI:30013"/>
        <dbReference type="ChEBI" id="CHEBI:30616"/>
        <dbReference type="ChEBI" id="CHEBI:61977"/>
        <dbReference type="ChEBI" id="CHEBI:456216"/>
        <dbReference type="EC" id="2.7.12.1"/>
    </reaction>
</comment>
<dbReference type="InterPro" id="IPR008271">
    <property type="entry name" value="Ser/Thr_kinase_AS"/>
</dbReference>
<evidence type="ECO:0000256" key="12">
    <source>
        <dbReference type="ARBA" id="ARBA00049308"/>
    </source>
</evidence>
<dbReference type="Gene3D" id="1.10.510.10">
    <property type="entry name" value="Transferase(Phosphotransferase) domain 1"/>
    <property type="match status" value="1"/>
</dbReference>
<dbReference type="PANTHER" id="PTHR46392">
    <property type="entry name" value="DUAL SERINE/THREONINE AND TYROSINE PROTEIN KINASE"/>
    <property type="match status" value="1"/>
</dbReference>
<keyword evidence="3" id="KW-0963">Cytoplasm</keyword>
<evidence type="ECO:0000256" key="2">
    <source>
        <dbReference type="ARBA" id="ARBA00013203"/>
    </source>
</evidence>
<keyword evidence="4" id="KW-0723">Serine/threonine-protein kinase</keyword>
<protein>
    <recommendedName>
        <fullName evidence="8">Dual serine/threonine and tyrosine protein kinase</fullName>
        <ecNumber evidence="2">2.7.12.1</ecNumber>
    </recommendedName>
    <alternativeName>
        <fullName evidence="10">Dusty protein kinase</fullName>
    </alternativeName>
    <alternativeName>
        <fullName evidence="9">Receptor-interacting serine/threonine-protein kinase 5</fullName>
    </alternativeName>
</protein>
<dbReference type="PROSITE" id="PS00108">
    <property type="entry name" value="PROTEIN_KINASE_ST"/>
    <property type="match status" value="1"/>
</dbReference>
<organism evidence="15 16">
    <name type="scientific">Saccoglossus kowalevskii</name>
    <name type="common">Acorn worm</name>
    <dbReference type="NCBI Taxonomy" id="10224"/>
    <lineage>
        <taxon>Eukaryota</taxon>
        <taxon>Metazoa</taxon>
        <taxon>Hemichordata</taxon>
        <taxon>Enteropneusta</taxon>
        <taxon>Harrimaniidae</taxon>
        <taxon>Saccoglossus</taxon>
    </lineage>
</organism>
<evidence type="ECO:0000256" key="11">
    <source>
        <dbReference type="ARBA" id="ARBA00049003"/>
    </source>
</evidence>
<evidence type="ECO:0000256" key="4">
    <source>
        <dbReference type="ARBA" id="ARBA00022527"/>
    </source>
</evidence>
<proteinExistence type="predicted"/>
<evidence type="ECO:0000256" key="10">
    <source>
        <dbReference type="ARBA" id="ARBA00042638"/>
    </source>
</evidence>
<evidence type="ECO:0000256" key="5">
    <source>
        <dbReference type="ARBA" id="ARBA00022679"/>
    </source>
</evidence>